<dbReference type="PANTHER" id="PTHR30328:SF54">
    <property type="entry name" value="HTH-TYPE TRANSCRIPTIONAL REPRESSOR SCO4008"/>
    <property type="match status" value="1"/>
</dbReference>
<reference evidence="4 5" key="1">
    <citation type="submission" date="2020-07" db="EMBL/GenBank/DDBJ databases">
        <title>Sequencing the genomes of 1000 actinobacteria strains.</title>
        <authorList>
            <person name="Klenk H.-P."/>
        </authorList>
    </citation>
    <scope>NUCLEOTIDE SEQUENCE [LARGE SCALE GENOMIC DNA]</scope>
    <source>
        <strain evidence="4 5">DSM 23871</strain>
    </source>
</reference>
<name>A0A852T399_9MICO</name>
<dbReference type="PANTHER" id="PTHR30328">
    <property type="entry name" value="TRANSCRIPTIONAL REPRESSOR"/>
    <property type="match status" value="1"/>
</dbReference>
<evidence type="ECO:0000313" key="5">
    <source>
        <dbReference type="Proteomes" id="UP000589620"/>
    </source>
</evidence>
<evidence type="ECO:0000256" key="1">
    <source>
        <dbReference type="ARBA" id="ARBA00023125"/>
    </source>
</evidence>
<comment type="caution">
    <text evidence="4">The sequence shown here is derived from an EMBL/GenBank/DDBJ whole genome shotgun (WGS) entry which is preliminary data.</text>
</comment>
<dbReference type="InterPro" id="IPR001647">
    <property type="entry name" value="HTH_TetR"/>
</dbReference>
<protein>
    <submittedName>
        <fullName evidence="4">AcrR family transcriptional regulator</fullName>
    </submittedName>
</protein>
<sequence length="199" mass="21969">MPKQERAERTRLAILDAAAAEFDAYGYEGARLDRIIERTDATKGAVYFHFPSKLDIAKALVEQKYTNWPVIVAEVTGTGLRGIAAAEEITQRVGRVFATDVRVRAAMKLSQSVLPPPADDNPYDKWVELIAVFLVQEIGEGSEAEATEIATVAVHSFFGSYMIAHELGRLRTLKEDIARMWKVLAASVKERQAASSSTQ</sequence>
<accession>A0A852T399</accession>
<dbReference type="Gene3D" id="1.10.357.10">
    <property type="entry name" value="Tetracycline Repressor, domain 2"/>
    <property type="match status" value="1"/>
</dbReference>
<evidence type="ECO:0000259" key="3">
    <source>
        <dbReference type="PROSITE" id="PS50977"/>
    </source>
</evidence>
<dbReference type="RefSeq" id="WP_179457864.1">
    <property type="nucleotide sequence ID" value="NZ_BAAAPX010000001.1"/>
</dbReference>
<gene>
    <name evidence="4" type="ORF">BJ963_003637</name>
</gene>
<dbReference type="PROSITE" id="PS50977">
    <property type="entry name" value="HTH_TETR_2"/>
    <property type="match status" value="1"/>
</dbReference>
<evidence type="ECO:0000256" key="2">
    <source>
        <dbReference type="PROSITE-ProRule" id="PRU00335"/>
    </source>
</evidence>
<keyword evidence="1 2" id="KW-0238">DNA-binding</keyword>
<dbReference type="Proteomes" id="UP000589620">
    <property type="component" value="Unassembled WGS sequence"/>
</dbReference>
<dbReference type="Pfam" id="PF00440">
    <property type="entry name" value="TetR_N"/>
    <property type="match status" value="1"/>
</dbReference>
<feature type="DNA-binding region" description="H-T-H motif" evidence="2">
    <location>
        <begin position="31"/>
        <end position="50"/>
    </location>
</feature>
<dbReference type="GO" id="GO:0006355">
    <property type="term" value="P:regulation of DNA-templated transcription"/>
    <property type="evidence" value="ECO:0007669"/>
    <property type="project" value="UniProtKB-ARBA"/>
</dbReference>
<feature type="domain" description="HTH tetR-type" evidence="3">
    <location>
        <begin position="8"/>
        <end position="68"/>
    </location>
</feature>
<evidence type="ECO:0000313" key="4">
    <source>
        <dbReference type="EMBL" id="NYD76118.1"/>
    </source>
</evidence>
<dbReference type="InterPro" id="IPR050109">
    <property type="entry name" value="HTH-type_TetR-like_transc_reg"/>
</dbReference>
<keyword evidence="5" id="KW-1185">Reference proteome</keyword>
<proteinExistence type="predicted"/>
<dbReference type="InterPro" id="IPR009057">
    <property type="entry name" value="Homeodomain-like_sf"/>
</dbReference>
<dbReference type="SUPFAM" id="SSF46689">
    <property type="entry name" value="Homeodomain-like"/>
    <property type="match status" value="1"/>
</dbReference>
<dbReference type="EMBL" id="JACCBJ010000001">
    <property type="protein sequence ID" value="NYD76118.1"/>
    <property type="molecule type" value="Genomic_DNA"/>
</dbReference>
<organism evidence="4 5">
    <name type="scientific">Leifsonia soli</name>
    <dbReference type="NCBI Taxonomy" id="582665"/>
    <lineage>
        <taxon>Bacteria</taxon>
        <taxon>Bacillati</taxon>
        <taxon>Actinomycetota</taxon>
        <taxon>Actinomycetes</taxon>
        <taxon>Micrococcales</taxon>
        <taxon>Microbacteriaceae</taxon>
        <taxon>Leifsonia</taxon>
    </lineage>
</organism>
<dbReference type="AlphaFoldDB" id="A0A852T399"/>
<dbReference type="PRINTS" id="PR00455">
    <property type="entry name" value="HTHTETR"/>
</dbReference>
<dbReference type="GO" id="GO:0003677">
    <property type="term" value="F:DNA binding"/>
    <property type="evidence" value="ECO:0007669"/>
    <property type="project" value="UniProtKB-UniRule"/>
</dbReference>